<keyword evidence="2 5" id="KW-0808">Transferase</keyword>
<organism evidence="8 9">
    <name type="scientific">Caballeronia arationis</name>
    <dbReference type="NCBI Taxonomy" id="1777142"/>
    <lineage>
        <taxon>Bacteria</taxon>
        <taxon>Pseudomonadati</taxon>
        <taxon>Pseudomonadota</taxon>
        <taxon>Betaproteobacteria</taxon>
        <taxon>Burkholderiales</taxon>
        <taxon>Burkholderiaceae</taxon>
        <taxon>Caballeronia</taxon>
    </lineage>
</organism>
<dbReference type="InterPro" id="IPR004556">
    <property type="entry name" value="HemK-like"/>
</dbReference>
<dbReference type="NCBIfam" id="TIGR00536">
    <property type="entry name" value="hemK_fam"/>
    <property type="match status" value="1"/>
</dbReference>
<keyword evidence="9" id="KW-1185">Reference proteome</keyword>
<evidence type="ECO:0000313" key="9">
    <source>
        <dbReference type="Proteomes" id="UP000219522"/>
    </source>
</evidence>
<dbReference type="Gene3D" id="1.10.8.10">
    <property type="entry name" value="DNA helicase RuvA subunit, C-terminal domain"/>
    <property type="match status" value="1"/>
</dbReference>
<dbReference type="InterPro" id="IPR040758">
    <property type="entry name" value="PrmC_N"/>
</dbReference>
<reference evidence="8 9" key="1">
    <citation type="submission" date="2017-09" db="EMBL/GenBank/DDBJ databases">
        <authorList>
            <person name="Varghese N."/>
            <person name="Submissions S."/>
        </authorList>
    </citation>
    <scope>NUCLEOTIDE SEQUENCE [LARGE SCALE GENOMIC DNA]</scope>
    <source>
        <strain evidence="8 9">OK806</strain>
    </source>
</reference>
<dbReference type="PANTHER" id="PTHR18895:SF74">
    <property type="entry name" value="MTRF1L RELEASE FACTOR GLUTAMINE METHYLTRANSFERASE"/>
    <property type="match status" value="1"/>
</dbReference>
<dbReference type="OrthoDB" id="9800643at2"/>
<feature type="binding site" evidence="5">
    <location>
        <begin position="184"/>
        <end position="187"/>
    </location>
    <ligand>
        <name>substrate</name>
    </ligand>
</feature>
<evidence type="ECO:0000256" key="5">
    <source>
        <dbReference type="HAMAP-Rule" id="MF_02126"/>
    </source>
</evidence>
<feature type="binding site" evidence="5">
    <location>
        <position position="168"/>
    </location>
    <ligand>
        <name>S-adenosyl-L-methionine</name>
        <dbReference type="ChEBI" id="CHEBI:59789"/>
    </ligand>
</feature>
<comment type="similarity">
    <text evidence="5">Belongs to the protein N5-glutamine methyltransferase family. PrmC subfamily.</text>
</comment>
<dbReference type="InterPro" id="IPR029063">
    <property type="entry name" value="SAM-dependent_MTases_sf"/>
</dbReference>
<proteinExistence type="inferred from homology"/>
<dbReference type="Pfam" id="PF17827">
    <property type="entry name" value="PrmC_N"/>
    <property type="match status" value="1"/>
</dbReference>
<comment type="catalytic activity">
    <reaction evidence="4 5">
        <text>L-glutaminyl-[peptide chain release factor] + S-adenosyl-L-methionine = N(5)-methyl-L-glutaminyl-[peptide chain release factor] + S-adenosyl-L-homocysteine + H(+)</text>
        <dbReference type="Rhea" id="RHEA:42896"/>
        <dbReference type="Rhea" id="RHEA-COMP:10271"/>
        <dbReference type="Rhea" id="RHEA-COMP:10272"/>
        <dbReference type="ChEBI" id="CHEBI:15378"/>
        <dbReference type="ChEBI" id="CHEBI:30011"/>
        <dbReference type="ChEBI" id="CHEBI:57856"/>
        <dbReference type="ChEBI" id="CHEBI:59789"/>
        <dbReference type="ChEBI" id="CHEBI:61891"/>
        <dbReference type="EC" id="2.1.1.297"/>
    </reaction>
</comment>
<dbReference type="Proteomes" id="UP000219522">
    <property type="component" value="Unassembled WGS sequence"/>
</dbReference>
<dbReference type="SUPFAM" id="SSF53335">
    <property type="entry name" value="S-adenosyl-L-methionine-dependent methyltransferases"/>
    <property type="match status" value="1"/>
</dbReference>
<gene>
    <name evidence="5" type="primary">prmC</name>
    <name evidence="8" type="ORF">SAMN05446927_3607</name>
</gene>
<dbReference type="InterPro" id="IPR019874">
    <property type="entry name" value="RF_methyltr_PrmC"/>
</dbReference>
<protein>
    <recommendedName>
        <fullName evidence="5">Release factor glutamine methyltransferase</fullName>
        <shortName evidence="5">RF MTase</shortName>
        <ecNumber evidence="5">2.1.1.297</ecNumber>
    </recommendedName>
    <alternativeName>
        <fullName evidence="5">N5-glutamine methyltransferase PrmC</fullName>
    </alternativeName>
    <alternativeName>
        <fullName evidence="5">Protein-(glutamine-N5) MTase PrmC</fullName>
    </alternativeName>
    <alternativeName>
        <fullName evidence="5">Protein-glutamine N-methyltransferase PrmC</fullName>
    </alternativeName>
</protein>
<feature type="binding site" evidence="5">
    <location>
        <position position="135"/>
    </location>
    <ligand>
        <name>S-adenosyl-L-methionine</name>
        <dbReference type="ChEBI" id="CHEBI:59789"/>
    </ligand>
</feature>
<dbReference type="HAMAP" id="MF_02126">
    <property type="entry name" value="RF_methyltr_PrmC"/>
    <property type="match status" value="1"/>
</dbReference>
<keyword evidence="3 5" id="KW-0949">S-adenosyl-L-methionine</keyword>
<evidence type="ECO:0000256" key="3">
    <source>
        <dbReference type="ARBA" id="ARBA00022691"/>
    </source>
</evidence>
<name>A0A7Z7I747_9BURK</name>
<dbReference type="EC" id="2.1.1.297" evidence="5"/>
<feature type="binding site" evidence="5">
    <location>
        <position position="184"/>
    </location>
    <ligand>
        <name>S-adenosyl-L-methionine</name>
        <dbReference type="ChEBI" id="CHEBI:59789"/>
    </ligand>
</feature>
<dbReference type="GO" id="GO:0032259">
    <property type="term" value="P:methylation"/>
    <property type="evidence" value="ECO:0007669"/>
    <property type="project" value="UniProtKB-KW"/>
</dbReference>
<sequence length="278" mass="29803">MTTVAELLRGSPLPSLETRVLLTHVLGWRRTELITRDSEPLDSAAVERYRALEARRADGEPIAQLVGVREFFGLEFEVTPDVLIPRPETELLVETALAAIEAIAAPRVLDLGTGSGAIAIAIASARDDAHVRAVDRSEAALGVAERNAVKLLDAARAGGTLTFTQSDWTEALDPSLRFHAIVSNPPYIADDDPHLHQGDLRFEPRGALTDEADGLSAIRAIVQAAPFLLVPNGALWLEHGYDQAAEVRALLTARGFTGVHSKTDIAGIERISGGIFTA</sequence>
<dbReference type="PROSITE" id="PS00092">
    <property type="entry name" value="N6_MTASE"/>
    <property type="match status" value="1"/>
</dbReference>
<dbReference type="FunFam" id="3.40.50.150:FF:000053">
    <property type="entry name" value="Release factor glutamine methyltransferase"/>
    <property type="match status" value="1"/>
</dbReference>
<comment type="caution">
    <text evidence="8">The sequence shown here is derived from an EMBL/GenBank/DDBJ whole genome shotgun (WGS) entry which is preliminary data.</text>
</comment>
<evidence type="ECO:0000256" key="4">
    <source>
        <dbReference type="ARBA" id="ARBA00048391"/>
    </source>
</evidence>
<feature type="domain" description="Release factor glutamine methyltransferase N-terminal" evidence="7">
    <location>
        <begin position="6"/>
        <end position="67"/>
    </location>
</feature>
<dbReference type="GO" id="GO:0102559">
    <property type="term" value="F:peptide chain release factor N(5)-glutamine methyltransferase activity"/>
    <property type="evidence" value="ECO:0007669"/>
    <property type="project" value="UniProtKB-EC"/>
</dbReference>
<dbReference type="PANTHER" id="PTHR18895">
    <property type="entry name" value="HEMK METHYLTRANSFERASE"/>
    <property type="match status" value="1"/>
</dbReference>
<dbReference type="NCBIfam" id="TIGR03534">
    <property type="entry name" value="RF_mod_PrmC"/>
    <property type="match status" value="1"/>
</dbReference>
<dbReference type="RefSeq" id="WP_062639127.1">
    <property type="nucleotide sequence ID" value="NZ_FCOG02000047.1"/>
</dbReference>
<dbReference type="EMBL" id="OCSU01000002">
    <property type="protein sequence ID" value="SOE80388.1"/>
    <property type="molecule type" value="Genomic_DNA"/>
</dbReference>
<keyword evidence="1 5" id="KW-0489">Methyltransferase</keyword>
<dbReference type="Gene3D" id="3.40.50.150">
    <property type="entry name" value="Vaccinia Virus protein VP39"/>
    <property type="match status" value="1"/>
</dbReference>
<evidence type="ECO:0000256" key="1">
    <source>
        <dbReference type="ARBA" id="ARBA00022603"/>
    </source>
</evidence>
<evidence type="ECO:0000259" key="7">
    <source>
        <dbReference type="Pfam" id="PF17827"/>
    </source>
</evidence>
<dbReference type="Pfam" id="PF05175">
    <property type="entry name" value="MTS"/>
    <property type="match status" value="1"/>
</dbReference>
<dbReference type="CDD" id="cd02440">
    <property type="entry name" value="AdoMet_MTases"/>
    <property type="match status" value="1"/>
</dbReference>
<dbReference type="GO" id="GO:0003676">
    <property type="term" value="F:nucleic acid binding"/>
    <property type="evidence" value="ECO:0007669"/>
    <property type="project" value="InterPro"/>
</dbReference>
<feature type="domain" description="Methyltransferase small" evidence="6">
    <location>
        <begin position="89"/>
        <end position="191"/>
    </location>
</feature>
<evidence type="ECO:0000259" key="6">
    <source>
        <dbReference type="Pfam" id="PF05175"/>
    </source>
</evidence>
<evidence type="ECO:0000313" key="8">
    <source>
        <dbReference type="EMBL" id="SOE80388.1"/>
    </source>
</evidence>
<feature type="binding site" evidence="5">
    <location>
        <begin position="112"/>
        <end position="116"/>
    </location>
    <ligand>
        <name>S-adenosyl-L-methionine</name>
        <dbReference type="ChEBI" id="CHEBI:59789"/>
    </ligand>
</feature>
<comment type="function">
    <text evidence="5">Methylates the class 1 translation termination release factors RF1/PrfA and RF2/PrfB on the glutamine residue of the universally conserved GGQ motif.</text>
</comment>
<evidence type="ECO:0000256" key="2">
    <source>
        <dbReference type="ARBA" id="ARBA00022679"/>
    </source>
</evidence>
<accession>A0A7Z7I747</accession>
<dbReference type="InterPro" id="IPR007848">
    <property type="entry name" value="Small_mtfrase_dom"/>
</dbReference>
<dbReference type="InterPro" id="IPR050320">
    <property type="entry name" value="N5-glutamine_MTase"/>
</dbReference>
<dbReference type="InterPro" id="IPR002052">
    <property type="entry name" value="DNA_methylase_N6_adenine_CS"/>
</dbReference>
<dbReference type="AlphaFoldDB" id="A0A7Z7I747"/>